<evidence type="ECO:0000256" key="4">
    <source>
        <dbReference type="PROSITE-ProRule" id="PRU00335"/>
    </source>
</evidence>
<sequence length="228" mass="24819">MSNIGKKIDKKTATGILRSLSAAHRRPPAAQRLKGADRREDILNHAARLFLSFGIAGTSTRMIANAVGISQPSLYAHFPTKEALANALSARAFAQLEQLICQIRSAEIPAPARLEALVRGYIGFALDQGVAYRIAFMLEGPAHDEEIFNPDIKPGMAAFDGFRDEVARLQAEGHLRSGSPDHLAQSLWASMHGLCALLLARGEFPWDDVPALIDFHVQIILAGYQKLA</sequence>
<gene>
    <name evidence="6" type="primary">kstR2_2</name>
    <name evidence="6" type="ORF">PbB2_02627</name>
</gene>
<keyword evidence="7" id="KW-1185">Reference proteome</keyword>
<evidence type="ECO:0000256" key="3">
    <source>
        <dbReference type="ARBA" id="ARBA00023163"/>
    </source>
</evidence>
<dbReference type="PRINTS" id="PR00455">
    <property type="entry name" value="HTHTETR"/>
</dbReference>
<dbReference type="PANTHER" id="PTHR30055">
    <property type="entry name" value="HTH-TYPE TRANSCRIPTIONAL REGULATOR RUTR"/>
    <property type="match status" value="1"/>
</dbReference>
<dbReference type="Gene3D" id="1.10.357.10">
    <property type="entry name" value="Tetracycline Repressor, domain 2"/>
    <property type="match status" value="1"/>
</dbReference>
<evidence type="ECO:0000256" key="1">
    <source>
        <dbReference type="ARBA" id="ARBA00023015"/>
    </source>
</evidence>
<dbReference type="RefSeq" id="WP_108985802.1">
    <property type="nucleotide sequence ID" value="NZ_BFBR01000009.1"/>
</dbReference>
<dbReference type="AlphaFoldDB" id="A0A2P2ED04"/>
<reference evidence="6 7" key="1">
    <citation type="journal article" date="2018" name="Genome Announc.">
        <title>Draft Genome Sequence of "Candidatus Phycosocius bacilliformis," an Alphaproteobacterial Ectosymbiont of the Hydrocarbon-Producing Green Alga Botryococcus braunii.</title>
        <authorList>
            <person name="Tanabe Y."/>
            <person name="Yamaguchi H."/>
            <person name="Watanabe M.M."/>
        </authorList>
    </citation>
    <scope>NUCLEOTIDE SEQUENCE [LARGE SCALE GENOMIC DNA]</scope>
    <source>
        <strain evidence="6 7">BOTRYCO-2</strain>
    </source>
</reference>
<evidence type="ECO:0000313" key="6">
    <source>
        <dbReference type="EMBL" id="GBF58936.1"/>
    </source>
</evidence>
<comment type="caution">
    <text evidence="6">The sequence shown here is derived from an EMBL/GenBank/DDBJ whole genome shotgun (WGS) entry which is preliminary data.</text>
</comment>
<dbReference type="InterPro" id="IPR001647">
    <property type="entry name" value="HTH_TetR"/>
</dbReference>
<proteinExistence type="predicted"/>
<dbReference type="PANTHER" id="PTHR30055:SF234">
    <property type="entry name" value="HTH-TYPE TRANSCRIPTIONAL REGULATOR BETI"/>
    <property type="match status" value="1"/>
</dbReference>
<feature type="DNA-binding region" description="H-T-H motif" evidence="4">
    <location>
        <begin position="59"/>
        <end position="78"/>
    </location>
</feature>
<name>A0A2P2ED04_9PROT</name>
<accession>A0A2P2ED04</accession>
<dbReference type="InterPro" id="IPR009057">
    <property type="entry name" value="Homeodomain-like_sf"/>
</dbReference>
<protein>
    <submittedName>
        <fullName evidence="6">HTH-type transcriptional repressor KstR2</fullName>
    </submittedName>
</protein>
<dbReference type="PROSITE" id="PS01081">
    <property type="entry name" value="HTH_TETR_1"/>
    <property type="match status" value="1"/>
</dbReference>
<keyword evidence="3" id="KW-0804">Transcription</keyword>
<evidence type="ECO:0000259" key="5">
    <source>
        <dbReference type="PROSITE" id="PS50977"/>
    </source>
</evidence>
<dbReference type="SUPFAM" id="SSF46689">
    <property type="entry name" value="Homeodomain-like"/>
    <property type="match status" value="1"/>
</dbReference>
<dbReference type="SUPFAM" id="SSF48498">
    <property type="entry name" value="Tetracyclin repressor-like, C-terminal domain"/>
    <property type="match status" value="1"/>
</dbReference>
<dbReference type="InterPro" id="IPR025996">
    <property type="entry name" value="MT1864/Rv1816-like_C"/>
</dbReference>
<evidence type="ECO:0000256" key="2">
    <source>
        <dbReference type="ARBA" id="ARBA00023125"/>
    </source>
</evidence>
<dbReference type="InterPro" id="IPR050109">
    <property type="entry name" value="HTH-type_TetR-like_transc_reg"/>
</dbReference>
<dbReference type="EMBL" id="BFBR01000009">
    <property type="protein sequence ID" value="GBF58936.1"/>
    <property type="molecule type" value="Genomic_DNA"/>
</dbReference>
<dbReference type="GO" id="GO:0003700">
    <property type="term" value="F:DNA-binding transcription factor activity"/>
    <property type="evidence" value="ECO:0007669"/>
    <property type="project" value="TreeGrafter"/>
</dbReference>
<dbReference type="OrthoDB" id="7501431at2"/>
<feature type="domain" description="HTH tetR-type" evidence="5">
    <location>
        <begin position="36"/>
        <end position="96"/>
    </location>
</feature>
<keyword evidence="1" id="KW-0805">Transcription regulation</keyword>
<dbReference type="Pfam" id="PF13305">
    <property type="entry name" value="TetR_C_33"/>
    <property type="match status" value="1"/>
</dbReference>
<keyword evidence="2 4" id="KW-0238">DNA-binding</keyword>
<dbReference type="Pfam" id="PF00440">
    <property type="entry name" value="TetR_N"/>
    <property type="match status" value="1"/>
</dbReference>
<dbReference type="InterPro" id="IPR036271">
    <property type="entry name" value="Tet_transcr_reg_TetR-rel_C_sf"/>
</dbReference>
<evidence type="ECO:0000313" key="7">
    <source>
        <dbReference type="Proteomes" id="UP000245086"/>
    </source>
</evidence>
<dbReference type="Proteomes" id="UP000245086">
    <property type="component" value="Unassembled WGS sequence"/>
</dbReference>
<dbReference type="GO" id="GO:0000976">
    <property type="term" value="F:transcription cis-regulatory region binding"/>
    <property type="evidence" value="ECO:0007669"/>
    <property type="project" value="TreeGrafter"/>
</dbReference>
<organism evidence="6 7">
    <name type="scientific">Candidatus Phycosocius bacilliformis</name>
    <dbReference type="NCBI Taxonomy" id="1445552"/>
    <lineage>
        <taxon>Bacteria</taxon>
        <taxon>Pseudomonadati</taxon>
        <taxon>Pseudomonadota</taxon>
        <taxon>Alphaproteobacteria</taxon>
        <taxon>Caulobacterales</taxon>
        <taxon>Caulobacterales incertae sedis</taxon>
        <taxon>Candidatus Phycosocius</taxon>
    </lineage>
</organism>
<dbReference type="InterPro" id="IPR023772">
    <property type="entry name" value="DNA-bd_HTH_TetR-type_CS"/>
</dbReference>
<dbReference type="PROSITE" id="PS50977">
    <property type="entry name" value="HTH_TETR_2"/>
    <property type="match status" value="1"/>
</dbReference>